<reference evidence="1" key="1">
    <citation type="submission" date="2019-03" db="EMBL/GenBank/DDBJ databases">
        <title>Lake Tanganyika Metagenome-Assembled Genomes (MAGs).</title>
        <authorList>
            <person name="Tran P."/>
        </authorList>
    </citation>
    <scope>NUCLEOTIDE SEQUENCE</scope>
    <source>
        <strain evidence="1">K_DeepCast_65m_m2_066</strain>
    </source>
</reference>
<organism evidence="1 2">
    <name type="scientific">Tectimicrobiota bacterium</name>
    <dbReference type="NCBI Taxonomy" id="2528274"/>
    <lineage>
        <taxon>Bacteria</taxon>
        <taxon>Pseudomonadati</taxon>
        <taxon>Nitrospinota/Tectimicrobiota group</taxon>
        <taxon>Candidatus Tectimicrobiota</taxon>
    </lineage>
</organism>
<comment type="caution">
    <text evidence="1">The sequence shown here is derived from an EMBL/GenBank/DDBJ whole genome shotgun (WGS) entry which is preliminary data.</text>
</comment>
<dbReference type="InterPro" id="IPR009057">
    <property type="entry name" value="Homeodomain-like_sf"/>
</dbReference>
<sequence>GWQLSSGMGGRIPPDGLAGFLRIRWQLSPGLGGRNHRNTHTAHRRHQALDRYLADEKIEDICRHLACAKSWLYKWRKRYDATHPAWGQERSTRPKHSPTHTPAHVVQAVVSLYVTLRQNGTGDGVTAIMQALTQQGIEPVPSRSTIYHILHRYYTGVTEHRSRASTP</sequence>
<protein>
    <submittedName>
        <fullName evidence="1">Helix-turn-helix domain-containing protein</fullName>
    </submittedName>
</protein>
<dbReference type="EMBL" id="VGLS01001059">
    <property type="protein sequence ID" value="MBM3226811.1"/>
    <property type="molecule type" value="Genomic_DNA"/>
</dbReference>
<name>A0A937W882_UNCTE</name>
<proteinExistence type="predicted"/>
<feature type="non-terminal residue" evidence="1">
    <location>
        <position position="1"/>
    </location>
</feature>
<dbReference type="AlphaFoldDB" id="A0A937W882"/>
<evidence type="ECO:0000313" key="1">
    <source>
        <dbReference type="EMBL" id="MBM3226811.1"/>
    </source>
</evidence>
<dbReference type="Proteomes" id="UP000712673">
    <property type="component" value="Unassembled WGS sequence"/>
</dbReference>
<accession>A0A937W882</accession>
<evidence type="ECO:0000313" key="2">
    <source>
        <dbReference type="Proteomes" id="UP000712673"/>
    </source>
</evidence>
<gene>
    <name evidence="1" type="ORF">FJZ47_23855</name>
</gene>
<dbReference type="Pfam" id="PF13384">
    <property type="entry name" value="HTH_23"/>
    <property type="match status" value="1"/>
</dbReference>
<dbReference type="SUPFAM" id="SSF46689">
    <property type="entry name" value="Homeodomain-like"/>
    <property type="match status" value="1"/>
</dbReference>